<keyword evidence="2" id="KW-1185">Reference proteome</keyword>
<name>A0A1Q2YD05_9ASCO</name>
<dbReference type="Proteomes" id="UP000186136">
    <property type="component" value="Unassembled WGS sequence"/>
</dbReference>
<protein>
    <submittedName>
        <fullName evidence="1">Uncharacterized protein</fullName>
    </submittedName>
</protein>
<organism evidence="1 2">
    <name type="scientific">Pichia membranifaciens</name>
    <dbReference type="NCBI Taxonomy" id="4926"/>
    <lineage>
        <taxon>Eukaryota</taxon>
        <taxon>Fungi</taxon>
        <taxon>Dikarya</taxon>
        <taxon>Ascomycota</taxon>
        <taxon>Saccharomycotina</taxon>
        <taxon>Pichiomycetes</taxon>
        <taxon>Pichiales</taxon>
        <taxon>Pichiaceae</taxon>
        <taxon>Pichia</taxon>
    </lineage>
</organism>
<dbReference type="AlphaFoldDB" id="A0A1Q2YD05"/>
<comment type="caution">
    <text evidence="1">The sequence shown here is derived from an EMBL/GenBank/DDBJ whole genome shotgun (WGS) entry which is preliminary data.</text>
</comment>
<reference evidence="1 2" key="1">
    <citation type="submission" date="2016-08" db="EMBL/GenBank/DDBJ databases">
        <title>Whole genome shotgun sequence of Pichia membranifaciens KS47-1.</title>
        <authorList>
            <person name="Konishi M."/>
            <person name="Ishida M."/>
            <person name="Arakawa T."/>
            <person name="Kato Y."/>
            <person name="Horiuchi J."/>
        </authorList>
    </citation>
    <scope>NUCLEOTIDE SEQUENCE [LARGE SCALE GENOMIC DNA]</scope>
    <source>
        <strain evidence="1 2">KS47-1</strain>
    </source>
</reference>
<dbReference type="OrthoDB" id="3980558at2759"/>
<sequence length="295" mass="32584">MLNTDDESILHKFESTIQPISNFKVELLVDFTLSSPFCTIIDTSTVHTSSSSVTLKSFLHVDSEDESPNTGNTIDALTLHHPIPIRPSSASTTSMKSSILHKYNSMNSNSSLDTSQVSYGEDVASTRKGSDIHAISESTEIQQCQNNKSSHDLNGNISPNLLVDMDFASDLDLDLDLELDLDLDRDLDLGLDIDNLNMDSQLGDVSTSMKSLSKGKRSISASDFDDLDEVDLDSDELLCMWNNIGDGITKRYSLSFKAYDLKKPISIDIFDKYRSNIKSVLKSEGTGIPENFLNH</sequence>
<proteinExistence type="predicted"/>
<gene>
    <name evidence="1" type="ORF">PMKS-000924</name>
</gene>
<dbReference type="EMBL" id="BDGI01000035">
    <property type="protein sequence ID" value="GAV27456.1"/>
    <property type="molecule type" value="Genomic_DNA"/>
</dbReference>
<accession>A0A1Q2YD05</accession>
<evidence type="ECO:0000313" key="1">
    <source>
        <dbReference type="EMBL" id="GAV27456.1"/>
    </source>
</evidence>
<evidence type="ECO:0000313" key="2">
    <source>
        <dbReference type="Proteomes" id="UP000186136"/>
    </source>
</evidence>